<organism evidence="4 5">
    <name type="scientific">Paramecium sonneborni</name>
    <dbReference type="NCBI Taxonomy" id="65129"/>
    <lineage>
        <taxon>Eukaryota</taxon>
        <taxon>Sar</taxon>
        <taxon>Alveolata</taxon>
        <taxon>Ciliophora</taxon>
        <taxon>Intramacronucleata</taxon>
        <taxon>Oligohymenophorea</taxon>
        <taxon>Peniculida</taxon>
        <taxon>Parameciidae</taxon>
        <taxon>Paramecium</taxon>
    </lineage>
</organism>
<dbReference type="GO" id="GO:0061025">
    <property type="term" value="P:membrane fusion"/>
    <property type="evidence" value="ECO:0007669"/>
    <property type="project" value="TreeGrafter"/>
</dbReference>
<evidence type="ECO:0000313" key="4">
    <source>
        <dbReference type="EMBL" id="CAD8078848.1"/>
    </source>
</evidence>
<feature type="compositionally biased region" description="Basic and acidic residues" evidence="1">
    <location>
        <begin position="44"/>
        <end position="56"/>
    </location>
</feature>
<protein>
    <recommendedName>
        <fullName evidence="6">NSFL1 cofactor p47</fullName>
    </recommendedName>
</protein>
<dbReference type="PANTHER" id="PTHR23333">
    <property type="entry name" value="UBX DOMAIN CONTAINING PROTEIN"/>
    <property type="match status" value="1"/>
</dbReference>
<comment type="caution">
    <text evidence="4">The sequence shown here is derived from an EMBL/GenBank/DDBJ whole genome shotgun (WGS) entry which is preliminary data.</text>
</comment>
<proteinExistence type="predicted"/>
<dbReference type="InterPro" id="IPR001012">
    <property type="entry name" value="UBX_dom"/>
</dbReference>
<feature type="compositionally biased region" description="Basic and acidic residues" evidence="1">
    <location>
        <begin position="1"/>
        <end position="17"/>
    </location>
</feature>
<accession>A0A8S1MFD3</accession>
<dbReference type="SMART" id="SM00553">
    <property type="entry name" value="SEP"/>
    <property type="match status" value="1"/>
</dbReference>
<dbReference type="Pfam" id="PF00789">
    <property type="entry name" value="UBX"/>
    <property type="match status" value="1"/>
</dbReference>
<evidence type="ECO:0000313" key="5">
    <source>
        <dbReference type="Proteomes" id="UP000692954"/>
    </source>
</evidence>
<reference evidence="4" key="1">
    <citation type="submission" date="2021-01" db="EMBL/GenBank/DDBJ databases">
        <authorList>
            <consortium name="Genoscope - CEA"/>
            <person name="William W."/>
        </authorList>
    </citation>
    <scope>NUCLEOTIDE SEQUENCE</scope>
</reference>
<evidence type="ECO:0008006" key="6">
    <source>
        <dbReference type="Google" id="ProtNLM"/>
    </source>
</evidence>
<dbReference type="OrthoDB" id="25887at2759"/>
<dbReference type="EMBL" id="CAJJDN010000038">
    <property type="protein sequence ID" value="CAD8078848.1"/>
    <property type="molecule type" value="Genomic_DNA"/>
</dbReference>
<sequence>MFKTLDDLKKVEKDQKQQKKTSNSYAGGEKSGLSVENPDDYDEIINKAKEGGSRPESDDDPKESCKITLWNNGFQINDGEFKDINDPENKKFISELKQGNVPTVLRQKYPKGLSVRLEDRKSEKYVPPPPPKYVEFSGSGVSLGQQQFVQQQQQVQVDLSKQGQIQIDPNQPTTNIMVRLSNGNTITLTVNTTTRVTTIQQHLLKMMNLPPQKQIQLISGFPPRPIQNLNQTVEDADLCDSQITQTII</sequence>
<dbReference type="GO" id="GO:0007030">
    <property type="term" value="P:Golgi organization"/>
    <property type="evidence" value="ECO:0007669"/>
    <property type="project" value="TreeGrafter"/>
</dbReference>
<dbReference type="AlphaFoldDB" id="A0A8S1MFD3"/>
<dbReference type="PROSITE" id="PS50033">
    <property type="entry name" value="UBX"/>
    <property type="match status" value="1"/>
</dbReference>
<dbReference type="GO" id="GO:0043161">
    <property type="term" value="P:proteasome-mediated ubiquitin-dependent protein catabolic process"/>
    <property type="evidence" value="ECO:0007669"/>
    <property type="project" value="TreeGrafter"/>
</dbReference>
<dbReference type="PROSITE" id="PS51399">
    <property type="entry name" value="SEP"/>
    <property type="match status" value="1"/>
</dbReference>
<gene>
    <name evidence="4" type="ORF">PSON_ATCC_30995.1.T0380149</name>
</gene>
<evidence type="ECO:0000259" key="2">
    <source>
        <dbReference type="PROSITE" id="PS50033"/>
    </source>
</evidence>
<name>A0A8S1MFD3_9CILI</name>
<dbReference type="GO" id="GO:0005829">
    <property type="term" value="C:cytosol"/>
    <property type="evidence" value="ECO:0007669"/>
    <property type="project" value="TreeGrafter"/>
</dbReference>
<feature type="domain" description="UBX" evidence="2">
    <location>
        <begin position="169"/>
        <end position="246"/>
    </location>
</feature>
<evidence type="ECO:0000256" key="1">
    <source>
        <dbReference type="SAM" id="MobiDB-lite"/>
    </source>
</evidence>
<feature type="region of interest" description="Disordered" evidence="1">
    <location>
        <begin position="1"/>
        <end position="65"/>
    </location>
</feature>
<dbReference type="GO" id="GO:0031468">
    <property type="term" value="P:nuclear membrane reassembly"/>
    <property type="evidence" value="ECO:0007669"/>
    <property type="project" value="TreeGrafter"/>
</dbReference>
<dbReference type="GO" id="GO:0005634">
    <property type="term" value="C:nucleus"/>
    <property type="evidence" value="ECO:0007669"/>
    <property type="project" value="TreeGrafter"/>
</dbReference>
<dbReference type="PANTHER" id="PTHR23333:SF20">
    <property type="entry name" value="NSFL1 COFACTOR P47"/>
    <property type="match status" value="1"/>
</dbReference>
<dbReference type="GO" id="GO:0043130">
    <property type="term" value="F:ubiquitin binding"/>
    <property type="evidence" value="ECO:0007669"/>
    <property type="project" value="TreeGrafter"/>
</dbReference>
<dbReference type="InterPro" id="IPR012989">
    <property type="entry name" value="SEP_domain"/>
</dbReference>
<dbReference type="Proteomes" id="UP000692954">
    <property type="component" value="Unassembled WGS sequence"/>
</dbReference>
<keyword evidence="5" id="KW-1185">Reference proteome</keyword>
<dbReference type="Pfam" id="PF08059">
    <property type="entry name" value="SEP"/>
    <property type="match status" value="1"/>
</dbReference>
<evidence type="ECO:0000259" key="3">
    <source>
        <dbReference type="PROSITE" id="PS51399"/>
    </source>
</evidence>
<feature type="domain" description="SEP" evidence="3">
    <location>
        <begin position="62"/>
        <end position="126"/>
    </location>
</feature>
<dbReference type="GO" id="GO:0000045">
    <property type="term" value="P:autophagosome assembly"/>
    <property type="evidence" value="ECO:0007669"/>
    <property type="project" value="TreeGrafter"/>
</dbReference>